<evidence type="ECO:0000259" key="1">
    <source>
        <dbReference type="Pfam" id="PF13439"/>
    </source>
</evidence>
<accession>A0A3B0ZXT7</accession>
<dbReference type="GO" id="GO:0016757">
    <property type="term" value="F:glycosyltransferase activity"/>
    <property type="evidence" value="ECO:0007669"/>
    <property type="project" value="TreeGrafter"/>
</dbReference>
<organism evidence="2">
    <name type="scientific">hydrothermal vent metagenome</name>
    <dbReference type="NCBI Taxonomy" id="652676"/>
    <lineage>
        <taxon>unclassified sequences</taxon>
        <taxon>metagenomes</taxon>
        <taxon>ecological metagenomes</taxon>
    </lineage>
</organism>
<feature type="domain" description="Glycosyltransferase subfamily 4-like N-terminal" evidence="1">
    <location>
        <begin position="22"/>
        <end position="189"/>
    </location>
</feature>
<sequence length="375" mass="42055">MNSVDSLSKLKFGFITTNLKSGGAEKAIIKLAGALAQRGHNVHLILLEHITEHQPPAGVTVHSLTLPGVTISKGSLGKRIAAFKLKRLHSKLAHTRPFDTLISTLPFCDEVVKLAALPQVWFRIANTLSSEIEKLLENNSSKAHRRFKRYQRLYDGEQLIAVAEGVADDLRDQLKLQQATISTIHNYFDFAAIRQKATLPDKEIPKTPYVIHVGRFNSQKRHDLLFSAWCKLQSPHKLVLLTKESKALSQMIELFGLTDQVIVAGFKSNPYPWIKQAERLVLCSDHEGLPNVLIEALILGTQVISTDCPSGAQEILMDHLCSSLIPMNDVHALVHALRTPPQRYLTLPDGFSEKFSSMAVIHQYENLTRLQRRIY</sequence>
<dbReference type="Pfam" id="PF13692">
    <property type="entry name" value="Glyco_trans_1_4"/>
    <property type="match status" value="1"/>
</dbReference>
<protein>
    <recommendedName>
        <fullName evidence="1">Glycosyltransferase subfamily 4-like N-terminal domain-containing protein</fullName>
    </recommendedName>
</protein>
<dbReference type="EMBL" id="UOFO01000089">
    <property type="protein sequence ID" value="VAW86284.1"/>
    <property type="molecule type" value="Genomic_DNA"/>
</dbReference>
<dbReference type="AlphaFoldDB" id="A0A3B0ZXT7"/>
<dbReference type="Gene3D" id="3.40.50.2000">
    <property type="entry name" value="Glycogen Phosphorylase B"/>
    <property type="match status" value="2"/>
</dbReference>
<gene>
    <name evidence="2" type="ORF">MNBD_GAMMA16-50</name>
</gene>
<name>A0A3B0ZXT7_9ZZZZ</name>
<evidence type="ECO:0000313" key="2">
    <source>
        <dbReference type="EMBL" id="VAW86284.1"/>
    </source>
</evidence>
<dbReference type="Pfam" id="PF13439">
    <property type="entry name" value="Glyco_transf_4"/>
    <property type="match status" value="1"/>
</dbReference>
<proteinExistence type="predicted"/>
<dbReference type="PANTHER" id="PTHR12526">
    <property type="entry name" value="GLYCOSYLTRANSFERASE"/>
    <property type="match status" value="1"/>
</dbReference>
<dbReference type="PANTHER" id="PTHR12526:SF638">
    <property type="entry name" value="SPORE COAT PROTEIN SA"/>
    <property type="match status" value="1"/>
</dbReference>
<dbReference type="SUPFAM" id="SSF53756">
    <property type="entry name" value="UDP-Glycosyltransferase/glycogen phosphorylase"/>
    <property type="match status" value="1"/>
</dbReference>
<dbReference type="CDD" id="cd03811">
    <property type="entry name" value="GT4_GT28_WabH-like"/>
    <property type="match status" value="1"/>
</dbReference>
<dbReference type="InterPro" id="IPR028098">
    <property type="entry name" value="Glyco_trans_4-like_N"/>
</dbReference>
<reference evidence="2" key="1">
    <citation type="submission" date="2018-06" db="EMBL/GenBank/DDBJ databases">
        <authorList>
            <person name="Zhirakovskaya E."/>
        </authorList>
    </citation>
    <scope>NUCLEOTIDE SEQUENCE</scope>
</reference>